<keyword evidence="9" id="KW-1185">Reference proteome</keyword>
<evidence type="ECO:0000256" key="6">
    <source>
        <dbReference type="ARBA" id="ARBA00023136"/>
    </source>
</evidence>
<gene>
    <name evidence="8" type="ORF">AAD027_15310</name>
</gene>
<keyword evidence="3" id="KW-1003">Cell membrane</keyword>
<evidence type="ECO:0000256" key="2">
    <source>
        <dbReference type="ARBA" id="ARBA00006679"/>
    </source>
</evidence>
<dbReference type="PANTHER" id="PTHR33452">
    <property type="entry name" value="OXIDOREDUCTASE CATD-RELATED"/>
    <property type="match status" value="1"/>
</dbReference>
<dbReference type="InterPro" id="IPR032808">
    <property type="entry name" value="DoxX"/>
</dbReference>
<evidence type="ECO:0000256" key="4">
    <source>
        <dbReference type="ARBA" id="ARBA00022692"/>
    </source>
</evidence>
<dbReference type="PANTHER" id="PTHR33452:SF1">
    <property type="entry name" value="INNER MEMBRANE PROTEIN YPHA-RELATED"/>
    <property type="match status" value="1"/>
</dbReference>
<evidence type="ECO:0000256" key="3">
    <source>
        <dbReference type="ARBA" id="ARBA00022475"/>
    </source>
</evidence>
<feature type="transmembrane region" description="Helical" evidence="7">
    <location>
        <begin position="20"/>
        <end position="39"/>
    </location>
</feature>
<evidence type="ECO:0000313" key="9">
    <source>
        <dbReference type="Proteomes" id="UP001459204"/>
    </source>
</evidence>
<name>A0ABU9J396_9GAMM</name>
<dbReference type="InterPro" id="IPR051907">
    <property type="entry name" value="DoxX-like_oxidoreductase"/>
</dbReference>
<accession>A0ABU9J396</accession>
<dbReference type="EMBL" id="JBBWWT010000008">
    <property type="protein sequence ID" value="MEL1265722.1"/>
    <property type="molecule type" value="Genomic_DNA"/>
</dbReference>
<reference evidence="8 9" key="1">
    <citation type="submission" date="2024-04" db="EMBL/GenBank/DDBJ databases">
        <title>Draft genome sequence of Pseudoxanthomonas putridarboris WD12.</title>
        <authorList>
            <person name="Oh J."/>
        </authorList>
    </citation>
    <scope>NUCLEOTIDE SEQUENCE [LARGE SCALE GENOMIC DNA]</scope>
    <source>
        <strain evidence="8 9">WD12</strain>
    </source>
</reference>
<dbReference type="Proteomes" id="UP001459204">
    <property type="component" value="Unassembled WGS sequence"/>
</dbReference>
<evidence type="ECO:0000313" key="8">
    <source>
        <dbReference type="EMBL" id="MEL1265722.1"/>
    </source>
</evidence>
<protein>
    <submittedName>
        <fullName evidence="8">DoxX family protein</fullName>
    </submittedName>
</protein>
<evidence type="ECO:0000256" key="5">
    <source>
        <dbReference type="ARBA" id="ARBA00022989"/>
    </source>
</evidence>
<organism evidence="8 9">
    <name type="scientific">Pseudoxanthomonas putridarboris</name>
    <dbReference type="NCBI Taxonomy" id="752605"/>
    <lineage>
        <taxon>Bacteria</taxon>
        <taxon>Pseudomonadati</taxon>
        <taxon>Pseudomonadota</taxon>
        <taxon>Gammaproteobacteria</taxon>
        <taxon>Lysobacterales</taxon>
        <taxon>Lysobacteraceae</taxon>
        <taxon>Pseudoxanthomonas</taxon>
    </lineage>
</organism>
<feature type="transmembrane region" description="Helical" evidence="7">
    <location>
        <begin position="59"/>
        <end position="79"/>
    </location>
</feature>
<sequence length="145" mass="15266">MHIADRTSFSTLSHHRDNALASTLELAGRILLVSLFLIAGADKIANYDATVFLMASKGIPAAALPLVIALDLLGSLAVVLGWKTRIAALLLAGFTLVAGAIFHGDFSDKMNLIMFTKNVSIVGGFLLLIGRGAGRYSLDARAQGN</sequence>
<keyword evidence="5 7" id="KW-1133">Transmembrane helix</keyword>
<dbReference type="Pfam" id="PF07681">
    <property type="entry name" value="DoxX"/>
    <property type="match status" value="1"/>
</dbReference>
<dbReference type="RefSeq" id="WP_341726896.1">
    <property type="nucleotide sequence ID" value="NZ_JBBWWT010000008.1"/>
</dbReference>
<proteinExistence type="inferred from homology"/>
<comment type="caution">
    <text evidence="8">The sequence shown here is derived from an EMBL/GenBank/DDBJ whole genome shotgun (WGS) entry which is preliminary data.</text>
</comment>
<evidence type="ECO:0000256" key="1">
    <source>
        <dbReference type="ARBA" id="ARBA00004651"/>
    </source>
</evidence>
<feature type="transmembrane region" description="Helical" evidence="7">
    <location>
        <begin position="86"/>
        <end position="104"/>
    </location>
</feature>
<comment type="subcellular location">
    <subcellularLocation>
        <location evidence="1">Cell membrane</location>
        <topology evidence="1">Multi-pass membrane protein</topology>
    </subcellularLocation>
</comment>
<comment type="similarity">
    <text evidence="2">Belongs to the DoxX family.</text>
</comment>
<keyword evidence="4 7" id="KW-0812">Transmembrane</keyword>
<evidence type="ECO:0000256" key="7">
    <source>
        <dbReference type="SAM" id="Phobius"/>
    </source>
</evidence>
<keyword evidence="6 7" id="KW-0472">Membrane</keyword>
<feature type="transmembrane region" description="Helical" evidence="7">
    <location>
        <begin position="110"/>
        <end position="129"/>
    </location>
</feature>